<protein>
    <submittedName>
        <fullName evidence="3">Uncharacterized protein</fullName>
    </submittedName>
</protein>
<keyword evidence="2" id="KW-0732">Signal</keyword>
<name>A0A6J8DLI2_MYTCO</name>
<keyword evidence="4" id="KW-1185">Reference proteome</keyword>
<keyword evidence="1" id="KW-1133">Transmembrane helix</keyword>
<sequence length="275" mass="30978">MHHAIQLAVLIHSTFFTGGSIFLGLPESNWTTSSQMCSLPGIDKINTNDIFNNSSKYVDLKEVKKAWTGTTSACFCLTDQHEINDDINDCRIECTNAIYTPCSSNQSALVFTFVEDLNIESTKTYIEKECLTTTRDQSKFAVSDCNARHLYGCTHTSTHLRGKSWYEYQEFCLTDGHSVLYNKNIIAEGVNAYTPLWTPIFRSHTVVTVCNSNHDYTQLLHSFKNQSAVGRQTTPADLVAAVVLLMGENAGIMIFYIDRKTYRKRFVSCRVKSGN</sequence>
<keyword evidence="1" id="KW-0472">Membrane</keyword>
<proteinExistence type="predicted"/>
<evidence type="ECO:0000256" key="1">
    <source>
        <dbReference type="SAM" id="Phobius"/>
    </source>
</evidence>
<organism evidence="3 4">
    <name type="scientific">Mytilus coruscus</name>
    <name type="common">Sea mussel</name>
    <dbReference type="NCBI Taxonomy" id="42192"/>
    <lineage>
        <taxon>Eukaryota</taxon>
        <taxon>Metazoa</taxon>
        <taxon>Spiralia</taxon>
        <taxon>Lophotrochozoa</taxon>
        <taxon>Mollusca</taxon>
        <taxon>Bivalvia</taxon>
        <taxon>Autobranchia</taxon>
        <taxon>Pteriomorphia</taxon>
        <taxon>Mytilida</taxon>
        <taxon>Mytiloidea</taxon>
        <taxon>Mytilidae</taxon>
        <taxon>Mytilinae</taxon>
        <taxon>Mytilus</taxon>
    </lineage>
</organism>
<dbReference type="AlphaFoldDB" id="A0A6J8DLI2"/>
<feature type="chain" id="PRO_5027084639" evidence="2">
    <location>
        <begin position="20"/>
        <end position="275"/>
    </location>
</feature>
<accession>A0A6J8DLI2</accession>
<dbReference type="EMBL" id="CACVKT020007537">
    <property type="protein sequence ID" value="CAC5408432.1"/>
    <property type="molecule type" value="Genomic_DNA"/>
</dbReference>
<dbReference type="Proteomes" id="UP000507470">
    <property type="component" value="Unassembled WGS sequence"/>
</dbReference>
<evidence type="ECO:0000256" key="2">
    <source>
        <dbReference type="SAM" id="SignalP"/>
    </source>
</evidence>
<gene>
    <name evidence="3" type="ORF">MCOR_41823</name>
</gene>
<evidence type="ECO:0000313" key="4">
    <source>
        <dbReference type="Proteomes" id="UP000507470"/>
    </source>
</evidence>
<feature type="transmembrane region" description="Helical" evidence="1">
    <location>
        <begin position="238"/>
        <end position="257"/>
    </location>
</feature>
<evidence type="ECO:0000313" key="3">
    <source>
        <dbReference type="EMBL" id="CAC5408432.1"/>
    </source>
</evidence>
<reference evidence="3 4" key="1">
    <citation type="submission" date="2020-06" db="EMBL/GenBank/DDBJ databases">
        <authorList>
            <person name="Li R."/>
            <person name="Bekaert M."/>
        </authorList>
    </citation>
    <scope>NUCLEOTIDE SEQUENCE [LARGE SCALE GENOMIC DNA]</scope>
    <source>
        <strain evidence="4">wild</strain>
    </source>
</reference>
<keyword evidence="1" id="KW-0812">Transmembrane</keyword>
<feature type="signal peptide" evidence="2">
    <location>
        <begin position="1"/>
        <end position="19"/>
    </location>
</feature>